<sequence length="151" mass="16717">MGFCWQVFIDELDAIAPARRDGGEEMSQRMVATLLNLMDGISRTDGLLVIAATNRPDSIEPALRRPGRLDREIEIVEELLSQAMDHSVLEQVAAINCSGFTSDSVLPSHLETRFRRLKSLPTTTTKMSPTLANHKNNPSSSSFNSHFPSAY</sequence>
<feature type="domain" description="ATPase AAA-type core" evidence="2">
    <location>
        <begin position="7"/>
        <end position="75"/>
    </location>
</feature>
<dbReference type="InterPro" id="IPR027417">
    <property type="entry name" value="P-loop_NTPase"/>
</dbReference>
<dbReference type="GO" id="GO:0016887">
    <property type="term" value="F:ATP hydrolysis activity"/>
    <property type="evidence" value="ECO:0007669"/>
    <property type="project" value="InterPro"/>
</dbReference>
<evidence type="ECO:0000313" key="4">
    <source>
        <dbReference type="Proteomes" id="UP000306102"/>
    </source>
</evidence>
<comment type="caution">
    <text evidence="3">The sequence shown here is derived from an EMBL/GenBank/DDBJ whole genome shotgun (WGS) entry which is preliminary data.</text>
</comment>
<protein>
    <recommendedName>
        <fullName evidence="2">ATPase AAA-type core domain-containing protein</fullName>
    </recommendedName>
</protein>
<organism evidence="3 4">
    <name type="scientific">Camellia sinensis var. sinensis</name>
    <name type="common">China tea</name>
    <dbReference type="NCBI Taxonomy" id="542762"/>
    <lineage>
        <taxon>Eukaryota</taxon>
        <taxon>Viridiplantae</taxon>
        <taxon>Streptophyta</taxon>
        <taxon>Embryophyta</taxon>
        <taxon>Tracheophyta</taxon>
        <taxon>Spermatophyta</taxon>
        <taxon>Magnoliopsida</taxon>
        <taxon>eudicotyledons</taxon>
        <taxon>Gunneridae</taxon>
        <taxon>Pentapetalae</taxon>
        <taxon>asterids</taxon>
        <taxon>Ericales</taxon>
        <taxon>Theaceae</taxon>
        <taxon>Camellia</taxon>
    </lineage>
</organism>
<feature type="region of interest" description="Disordered" evidence="1">
    <location>
        <begin position="117"/>
        <end position="151"/>
    </location>
</feature>
<dbReference type="Gene3D" id="3.40.50.300">
    <property type="entry name" value="P-loop containing nucleotide triphosphate hydrolases"/>
    <property type="match status" value="1"/>
</dbReference>
<evidence type="ECO:0000259" key="2">
    <source>
        <dbReference type="Pfam" id="PF00004"/>
    </source>
</evidence>
<dbReference type="EMBL" id="SDRB02010519">
    <property type="protein sequence ID" value="THG06014.1"/>
    <property type="molecule type" value="Genomic_DNA"/>
</dbReference>
<dbReference type="PANTHER" id="PTHR35692:SF1">
    <property type="entry name" value="F26F24.11"/>
    <property type="match status" value="1"/>
</dbReference>
<dbReference type="Pfam" id="PF00004">
    <property type="entry name" value="AAA"/>
    <property type="match status" value="1"/>
</dbReference>
<reference evidence="3 4" key="1">
    <citation type="journal article" date="2018" name="Proc. Natl. Acad. Sci. U.S.A.">
        <title>Draft genome sequence of Camellia sinensis var. sinensis provides insights into the evolution of the tea genome and tea quality.</title>
        <authorList>
            <person name="Wei C."/>
            <person name="Yang H."/>
            <person name="Wang S."/>
            <person name="Zhao J."/>
            <person name="Liu C."/>
            <person name="Gao L."/>
            <person name="Xia E."/>
            <person name="Lu Y."/>
            <person name="Tai Y."/>
            <person name="She G."/>
            <person name="Sun J."/>
            <person name="Cao H."/>
            <person name="Tong W."/>
            <person name="Gao Q."/>
            <person name="Li Y."/>
            <person name="Deng W."/>
            <person name="Jiang X."/>
            <person name="Wang W."/>
            <person name="Chen Q."/>
            <person name="Zhang S."/>
            <person name="Li H."/>
            <person name="Wu J."/>
            <person name="Wang P."/>
            <person name="Li P."/>
            <person name="Shi C."/>
            <person name="Zheng F."/>
            <person name="Jian J."/>
            <person name="Huang B."/>
            <person name="Shan D."/>
            <person name="Shi M."/>
            <person name="Fang C."/>
            <person name="Yue Y."/>
            <person name="Li F."/>
            <person name="Li D."/>
            <person name="Wei S."/>
            <person name="Han B."/>
            <person name="Jiang C."/>
            <person name="Yin Y."/>
            <person name="Xia T."/>
            <person name="Zhang Z."/>
            <person name="Bennetzen J.L."/>
            <person name="Zhao S."/>
            <person name="Wan X."/>
        </authorList>
    </citation>
    <scope>NUCLEOTIDE SEQUENCE [LARGE SCALE GENOMIC DNA]</scope>
    <source>
        <strain evidence="4">cv. Shuchazao</strain>
        <tissue evidence="3">Leaf</tissue>
    </source>
</reference>
<dbReference type="Proteomes" id="UP000306102">
    <property type="component" value="Unassembled WGS sequence"/>
</dbReference>
<evidence type="ECO:0000256" key="1">
    <source>
        <dbReference type="SAM" id="MobiDB-lite"/>
    </source>
</evidence>
<keyword evidence="4" id="KW-1185">Reference proteome</keyword>
<accession>A0A4S4DT08</accession>
<proteinExistence type="predicted"/>
<feature type="compositionally biased region" description="Low complexity" evidence="1">
    <location>
        <begin position="133"/>
        <end position="151"/>
    </location>
</feature>
<dbReference type="GO" id="GO:0005524">
    <property type="term" value="F:ATP binding"/>
    <property type="evidence" value="ECO:0007669"/>
    <property type="project" value="InterPro"/>
</dbReference>
<dbReference type="STRING" id="542762.A0A4S4DT08"/>
<evidence type="ECO:0000313" key="3">
    <source>
        <dbReference type="EMBL" id="THG06014.1"/>
    </source>
</evidence>
<dbReference type="PANTHER" id="PTHR35692">
    <property type="entry name" value="F26F24.11"/>
    <property type="match status" value="1"/>
</dbReference>
<dbReference type="SUPFAM" id="SSF52540">
    <property type="entry name" value="P-loop containing nucleoside triphosphate hydrolases"/>
    <property type="match status" value="1"/>
</dbReference>
<gene>
    <name evidence="3" type="ORF">TEA_021332</name>
</gene>
<dbReference type="AlphaFoldDB" id="A0A4S4DT08"/>
<dbReference type="InterPro" id="IPR003959">
    <property type="entry name" value="ATPase_AAA_core"/>
</dbReference>
<name>A0A4S4DT08_CAMSN</name>
<feature type="compositionally biased region" description="Polar residues" evidence="1">
    <location>
        <begin position="120"/>
        <end position="131"/>
    </location>
</feature>